<protein>
    <submittedName>
        <fullName evidence="1">Uncharacterized protein</fullName>
    </submittedName>
</protein>
<reference evidence="1" key="1">
    <citation type="journal article" date="2015" name="Nature">
        <title>Complex archaea that bridge the gap between prokaryotes and eukaryotes.</title>
        <authorList>
            <person name="Spang A."/>
            <person name="Saw J.H."/>
            <person name="Jorgensen S.L."/>
            <person name="Zaremba-Niedzwiedzka K."/>
            <person name="Martijn J."/>
            <person name="Lind A.E."/>
            <person name="van Eijk R."/>
            <person name="Schleper C."/>
            <person name="Guy L."/>
            <person name="Ettema T.J."/>
        </authorList>
    </citation>
    <scope>NUCLEOTIDE SEQUENCE</scope>
</reference>
<organism evidence="1">
    <name type="scientific">marine sediment metagenome</name>
    <dbReference type="NCBI Taxonomy" id="412755"/>
    <lineage>
        <taxon>unclassified sequences</taxon>
        <taxon>metagenomes</taxon>
        <taxon>ecological metagenomes</taxon>
    </lineage>
</organism>
<name>A0A0F9NFN5_9ZZZZ</name>
<dbReference type="AlphaFoldDB" id="A0A0F9NFN5"/>
<accession>A0A0F9NFN5</accession>
<proteinExistence type="predicted"/>
<gene>
    <name evidence="1" type="ORF">LCGC14_0956750</name>
</gene>
<dbReference type="EMBL" id="LAZR01003436">
    <property type="protein sequence ID" value="KKN18355.1"/>
    <property type="molecule type" value="Genomic_DNA"/>
</dbReference>
<sequence>MENISKNKKGSLCPKCGTILIIKHTSFLNDYCPKCDDGLVYVINTETGKGKQRFFEESIKKE</sequence>
<comment type="caution">
    <text evidence="1">The sequence shown here is derived from an EMBL/GenBank/DDBJ whole genome shotgun (WGS) entry which is preliminary data.</text>
</comment>
<evidence type="ECO:0000313" key="1">
    <source>
        <dbReference type="EMBL" id="KKN18355.1"/>
    </source>
</evidence>